<dbReference type="EMBL" id="CP060697">
    <property type="protein sequence ID" value="QNM83350.1"/>
    <property type="molecule type" value="Genomic_DNA"/>
</dbReference>
<keyword evidence="7" id="KW-1185">Reference proteome</keyword>
<keyword evidence="2" id="KW-0805">Transcription regulation</keyword>
<dbReference type="Gene3D" id="1.10.1740.10">
    <property type="match status" value="1"/>
</dbReference>
<evidence type="ECO:0000256" key="4">
    <source>
        <dbReference type="ARBA" id="ARBA00023163"/>
    </source>
</evidence>
<dbReference type="GO" id="GO:0003677">
    <property type="term" value="F:DNA binding"/>
    <property type="evidence" value="ECO:0007669"/>
    <property type="project" value="InterPro"/>
</dbReference>
<dbReference type="InterPro" id="IPR013325">
    <property type="entry name" value="RNA_pol_sigma_r2"/>
</dbReference>
<sequence length="185" mass="20817">MPETVVLEGDPLPPGDLVGDADWHSGIDQLYRDRAPSLIQHFSVHTRDRESARDLVHEAFAKLAGLSLARRLAVVRPESYLFKICLNVLRDRGRSDAARQSIEAGAIDTSIADNPIVQLESRDTLRRLEKAMLRLKPKTRAIFLARRLDGLSYAEIAERTGLSIWGVEKQMAKAIAMIDRMMDRD</sequence>
<reference evidence="6 7" key="1">
    <citation type="submission" date="2020-08" db="EMBL/GenBank/DDBJ databases">
        <title>Sphingomonas sp. sand1-3 16S ribosomal RNA gene Genome sequencing and assembly.</title>
        <authorList>
            <person name="Kang M."/>
        </authorList>
    </citation>
    <scope>NUCLEOTIDE SEQUENCE [LARGE SCALE GENOMIC DNA]</scope>
    <source>
        <strain evidence="7">sand1-3</strain>
    </source>
</reference>
<name>A0A7G9L401_9SPHN</name>
<dbReference type="CDD" id="cd06171">
    <property type="entry name" value="Sigma70_r4"/>
    <property type="match status" value="1"/>
</dbReference>
<gene>
    <name evidence="6" type="ORF">H8M03_03110</name>
</gene>
<evidence type="ECO:0000256" key="3">
    <source>
        <dbReference type="ARBA" id="ARBA00023082"/>
    </source>
</evidence>
<dbReference type="KEGG" id="ssau:H8M03_03110"/>
<dbReference type="SUPFAM" id="SSF88659">
    <property type="entry name" value="Sigma3 and sigma4 domains of RNA polymerase sigma factors"/>
    <property type="match status" value="1"/>
</dbReference>
<dbReference type="InterPro" id="IPR014284">
    <property type="entry name" value="RNA_pol_sigma-70_dom"/>
</dbReference>
<dbReference type="InterPro" id="IPR036388">
    <property type="entry name" value="WH-like_DNA-bd_sf"/>
</dbReference>
<feature type="domain" description="RNA polymerase sigma factor 70 region 4 type 2" evidence="5">
    <location>
        <begin position="126"/>
        <end position="176"/>
    </location>
</feature>
<dbReference type="Gene3D" id="1.10.10.10">
    <property type="entry name" value="Winged helix-like DNA-binding domain superfamily/Winged helix DNA-binding domain"/>
    <property type="match status" value="1"/>
</dbReference>
<dbReference type="PANTHER" id="PTHR43133">
    <property type="entry name" value="RNA POLYMERASE ECF-TYPE SIGMA FACTO"/>
    <property type="match status" value="1"/>
</dbReference>
<evidence type="ECO:0000259" key="5">
    <source>
        <dbReference type="Pfam" id="PF08281"/>
    </source>
</evidence>
<dbReference type="PANTHER" id="PTHR43133:SF63">
    <property type="entry name" value="RNA POLYMERASE SIGMA FACTOR FECI-RELATED"/>
    <property type="match status" value="1"/>
</dbReference>
<dbReference type="GO" id="GO:0016987">
    <property type="term" value="F:sigma factor activity"/>
    <property type="evidence" value="ECO:0007669"/>
    <property type="project" value="UniProtKB-KW"/>
</dbReference>
<dbReference type="GO" id="GO:0006352">
    <property type="term" value="P:DNA-templated transcription initiation"/>
    <property type="evidence" value="ECO:0007669"/>
    <property type="project" value="InterPro"/>
</dbReference>
<comment type="similarity">
    <text evidence="1">Belongs to the sigma-70 factor family. ECF subfamily.</text>
</comment>
<dbReference type="InterPro" id="IPR039425">
    <property type="entry name" value="RNA_pol_sigma-70-like"/>
</dbReference>
<keyword evidence="4" id="KW-0804">Transcription</keyword>
<dbReference type="Proteomes" id="UP000515861">
    <property type="component" value="Chromosome"/>
</dbReference>
<dbReference type="AlphaFoldDB" id="A0A7G9L401"/>
<dbReference type="Pfam" id="PF08281">
    <property type="entry name" value="Sigma70_r4_2"/>
    <property type="match status" value="1"/>
</dbReference>
<proteinExistence type="inferred from homology"/>
<evidence type="ECO:0000313" key="6">
    <source>
        <dbReference type="EMBL" id="QNM83350.1"/>
    </source>
</evidence>
<protein>
    <submittedName>
        <fullName evidence="6">Sigma-70 family RNA polymerase sigma factor</fullName>
    </submittedName>
</protein>
<keyword evidence="3" id="KW-0731">Sigma factor</keyword>
<evidence type="ECO:0000256" key="2">
    <source>
        <dbReference type="ARBA" id="ARBA00023015"/>
    </source>
</evidence>
<evidence type="ECO:0000256" key="1">
    <source>
        <dbReference type="ARBA" id="ARBA00010641"/>
    </source>
</evidence>
<dbReference type="SUPFAM" id="SSF88946">
    <property type="entry name" value="Sigma2 domain of RNA polymerase sigma factors"/>
    <property type="match status" value="1"/>
</dbReference>
<dbReference type="InterPro" id="IPR013324">
    <property type="entry name" value="RNA_pol_sigma_r3/r4-like"/>
</dbReference>
<dbReference type="InterPro" id="IPR013249">
    <property type="entry name" value="RNA_pol_sigma70_r4_t2"/>
</dbReference>
<accession>A0A7G9L401</accession>
<dbReference type="RefSeq" id="WP_187480305.1">
    <property type="nucleotide sequence ID" value="NZ_CP060697.1"/>
</dbReference>
<organism evidence="6 7">
    <name type="scientific">Sphingomonas sabuli</name>
    <dbReference type="NCBI Taxonomy" id="2764186"/>
    <lineage>
        <taxon>Bacteria</taxon>
        <taxon>Pseudomonadati</taxon>
        <taxon>Pseudomonadota</taxon>
        <taxon>Alphaproteobacteria</taxon>
        <taxon>Sphingomonadales</taxon>
        <taxon>Sphingomonadaceae</taxon>
        <taxon>Sphingomonas</taxon>
    </lineage>
</organism>
<evidence type="ECO:0000313" key="7">
    <source>
        <dbReference type="Proteomes" id="UP000515861"/>
    </source>
</evidence>
<dbReference type="NCBIfam" id="TIGR02937">
    <property type="entry name" value="sigma70-ECF"/>
    <property type="match status" value="1"/>
</dbReference>